<organism evidence="1 2">
    <name type="scientific">Haloferax larsenii</name>
    <dbReference type="NCBI Taxonomy" id="302484"/>
    <lineage>
        <taxon>Archaea</taxon>
        <taxon>Methanobacteriati</taxon>
        <taxon>Methanobacteriota</taxon>
        <taxon>Stenosarchaea group</taxon>
        <taxon>Halobacteria</taxon>
        <taxon>Halobacteriales</taxon>
        <taxon>Haloferacaceae</taxon>
        <taxon>Haloferax</taxon>
    </lineage>
</organism>
<dbReference type="Proteomes" id="UP000183894">
    <property type="component" value="Unassembled WGS sequence"/>
</dbReference>
<dbReference type="EMBL" id="FOAD01000007">
    <property type="protein sequence ID" value="SEL71101.1"/>
    <property type="molecule type" value="Genomic_DNA"/>
</dbReference>
<gene>
    <name evidence="1" type="ORF">SAMN04488691_10751</name>
</gene>
<evidence type="ECO:0000313" key="1">
    <source>
        <dbReference type="EMBL" id="SEL71101.1"/>
    </source>
</evidence>
<reference evidence="1 2" key="1">
    <citation type="submission" date="2016-10" db="EMBL/GenBank/DDBJ databases">
        <authorList>
            <person name="de Groot N.N."/>
        </authorList>
    </citation>
    <scope>NUCLEOTIDE SEQUENCE [LARGE SCALE GENOMIC DNA]</scope>
    <source>
        <strain evidence="1 2">CDM_5</strain>
    </source>
</reference>
<name>A0A1H7SEJ0_HALLR</name>
<protein>
    <submittedName>
        <fullName evidence="1">Uncharacterized protein</fullName>
    </submittedName>
</protein>
<proteinExistence type="predicted"/>
<sequence>MTLGPNREGSVRVHPVNQVPPHELGTWWEIPYWHRCHLVMLVSASSYIGSKPNQVT</sequence>
<accession>A0A1H7SEJ0</accession>
<dbReference type="AlphaFoldDB" id="A0A1H7SEJ0"/>
<evidence type="ECO:0000313" key="2">
    <source>
        <dbReference type="Proteomes" id="UP000183894"/>
    </source>
</evidence>